<protein>
    <submittedName>
        <fullName evidence="1">Uncharacterized protein</fullName>
    </submittedName>
</protein>
<sequence>MASDDDKVFPNGLSRIEFSNLIYARKFERVASEIQLRAYCVIYTCHTNFAYYAYVHTRAVTNSRSQTELLLLYDLDVSLKFHFIEKHRDAKRITKYMLQQPRFFFLPKCQFATTRGDF</sequence>
<name>A0ABD2WR02_9HYME</name>
<comment type="caution">
    <text evidence="1">The sequence shown here is derived from an EMBL/GenBank/DDBJ whole genome shotgun (WGS) entry which is preliminary data.</text>
</comment>
<dbReference type="Proteomes" id="UP001627154">
    <property type="component" value="Unassembled WGS sequence"/>
</dbReference>
<organism evidence="1 2">
    <name type="scientific">Trichogramma kaykai</name>
    <dbReference type="NCBI Taxonomy" id="54128"/>
    <lineage>
        <taxon>Eukaryota</taxon>
        <taxon>Metazoa</taxon>
        <taxon>Ecdysozoa</taxon>
        <taxon>Arthropoda</taxon>
        <taxon>Hexapoda</taxon>
        <taxon>Insecta</taxon>
        <taxon>Pterygota</taxon>
        <taxon>Neoptera</taxon>
        <taxon>Endopterygota</taxon>
        <taxon>Hymenoptera</taxon>
        <taxon>Apocrita</taxon>
        <taxon>Proctotrupomorpha</taxon>
        <taxon>Chalcidoidea</taxon>
        <taxon>Trichogrammatidae</taxon>
        <taxon>Trichogramma</taxon>
    </lineage>
</organism>
<reference evidence="1 2" key="1">
    <citation type="journal article" date="2024" name="bioRxiv">
        <title>A reference genome for Trichogramma kaykai: A tiny desert-dwelling parasitoid wasp with competing sex-ratio distorters.</title>
        <authorList>
            <person name="Culotta J."/>
            <person name="Lindsey A.R."/>
        </authorList>
    </citation>
    <scope>NUCLEOTIDE SEQUENCE [LARGE SCALE GENOMIC DNA]</scope>
    <source>
        <strain evidence="1 2">KSX58</strain>
    </source>
</reference>
<evidence type="ECO:0000313" key="2">
    <source>
        <dbReference type="Proteomes" id="UP001627154"/>
    </source>
</evidence>
<evidence type="ECO:0000313" key="1">
    <source>
        <dbReference type="EMBL" id="KAL3395190.1"/>
    </source>
</evidence>
<dbReference type="EMBL" id="JBJJXI010000085">
    <property type="protein sequence ID" value="KAL3395190.1"/>
    <property type="molecule type" value="Genomic_DNA"/>
</dbReference>
<accession>A0ABD2WR02</accession>
<keyword evidence="2" id="KW-1185">Reference proteome</keyword>
<proteinExistence type="predicted"/>
<gene>
    <name evidence="1" type="ORF">TKK_010795</name>
</gene>
<dbReference type="AlphaFoldDB" id="A0ABD2WR02"/>